<evidence type="ECO:0000313" key="3">
    <source>
        <dbReference type="Proteomes" id="UP000750502"/>
    </source>
</evidence>
<dbReference type="Proteomes" id="UP000750502">
    <property type="component" value="Unassembled WGS sequence"/>
</dbReference>
<keyword evidence="3" id="KW-1185">Reference proteome</keyword>
<gene>
    <name evidence="2" type="ORF">H9Q72_014129</name>
</gene>
<accession>A0A9P7HHJ8</accession>
<dbReference type="Gene3D" id="1.25.40.20">
    <property type="entry name" value="Ankyrin repeat-containing domain"/>
    <property type="match status" value="1"/>
</dbReference>
<sequence length="450" mass="50427">MGVYQPQRMAQLLAAGHPVDLGDKNGITPLMYAASMNVPNAVMMLVKNGASLLCHRETNFDVLSLIARRGNWDLIWQIVDFASVSYPARVPELFANLLDNLGPRGLRRCYAAHDPSGLKGCIKFWSRVISKLGSPNFYFNDGRTLMHMTNDSRSARALIDLGFTEFKQEDGALLEHLVSLRDLSLFRFAVGNGDDEHLHNDWGWDILNAALGSLATESRQDLPDVLETLQFLLDRGVQVASRDECVCNCSASGCIPGLCSLPIKSTLRLFAWLEILEKKREVEEAKKVSLALLRQMCFDQAGLHHTCSIVCNSDIISDTDNDRFWDIPEQISIEKLNQEMEVLAAKAYSELKIEAMIRLRCIWKKEYPEQRLGPQVALGPRRNIQDFNTGKLNGLLEEIRVGLLLLNLYKAIYSDGITDLKTAPDSRTAVKLLGMHSSEETKISSFDVKI</sequence>
<protein>
    <recommendedName>
        <fullName evidence="4">Ankyrin repeat protein</fullName>
    </recommendedName>
</protein>
<dbReference type="PROSITE" id="PS50297">
    <property type="entry name" value="ANK_REP_REGION"/>
    <property type="match status" value="1"/>
</dbReference>
<comment type="caution">
    <text evidence="2">The sequence shown here is derived from an EMBL/GenBank/DDBJ whole genome shotgun (WGS) entry which is preliminary data.</text>
</comment>
<organism evidence="2 3">
    <name type="scientific">Fusarium xylarioides</name>
    <dbReference type="NCBI Taxonomy" id="221167"/>
    <lineage>
        <taxon>Eukaryota</taxon>
        <taxon>Fungi</taxon>
        <taxon>Dikarya</taxon>
        <taxon>Ascomycota</taxon>
        <taxon>Pezizomycotina</taxon>
        <taxon>Sordariomycetes</taxon>
        <taxon>Hypocreomycetidae</taxon>
        <taxon>Hypocreales</taxon>
        <taxon>Nectriaceae</taxon>
        <taxon>Fusarium</taxon>
        <taxon>Fusarium fujikuroi species complex</taxon>
    </lineage>
</organism>
<dbReference type="SMART" id="SM00248">
    <property type="entry name" value="ANK"/>
    <property type="match status" value="1"/>
</dbReference>
<dbReference type="PROSITE" id="PS50088">
    <property type="entry name" value="ANK_REPEAT"/>
    <property type="match status" value="1"/>
</dbReference>
<dbReference type="EMBL" id="JADFTT010001018">
    <property type="protein sequence ID" value="KAG5757729.1"/>
    <property type="molecule type" value="Genomic_DNA"/>
</dbReference>
<dbReference type="SUPFAM" id="SSF48403">
    <property type="entry name" value="Ankyrin repeat"/>
    <property type="match status" value="1"/>
</dbReference>
<evidence type="ECO:0008006" key="4">
    <source>
        <dbReference type="Google" id="ProtNLM"/>
    </source>
</evidence>
<proteinExistence type="predicted"/>
<feature type="repeat" description="ANK" evidence="1">
    <location>
        <begin position="25"/>
        <end position="52"/>
    </location>
</feature>
<dbReference type="AlphaFoldDB" id="A0A9P7HHJ8"/>
<dbReference type="InterPro" id="IPR036770">
    <property type="entry name" value="Ankyrin_rpt-contain_sf"/>
</dbReference>
<keyword evidence="1" id="KW-0040">ANK repeat</keyword>
<dbReference type="InterPro" id="IPR002110">
    <property type="entry name" value="Ankyrin_rpt"/>
</dbReference>
<dbReference type="OrthoDB" id="3200163at2759"/>
<name>A0A9P7HHJ8_9HYPO</name>
<evidence type="ECO:0000256" key="1">
    <source>
        <dbReference type="PROSITE-ProRule" id="PRU00023"/>
    </source>
</evidence>
<dbReference type="Pfam" id="PF00023">
    <property type="entry name" value="Ank"/>
    <property type="match status" value="1"/>
</dbReference>
<evidence type="ECO:0000313" key="2">
    <source>
        <dbReference type="EMBL" id="KAG5757729.1"/>
    </source>
</evidence>
<reference evidence="2" key="2">
    <citation type="submission" date="2020-10" db="EMBL/GenBank/DDBJ databases">
        <authorList>
            <person name="Peck L.D."/>
            <person name="Nowell R.W."/>
            <person name="Flood J."/>
            <person name="Ryan M.J."/>
            <person name="Barraclough T.G."/>
        </authorList>
    </citation>
    <scope>NUCLEOTIDE SEQUENCE</scope>
    <source>
        <strain evidence="2">IMI 127659i</strain>
    </source>
</reference>
<reference evidence="2" key="1">
    <citation type="journal article" date="2020" name="bioRxiv">
        <title>Historical genomics reveals the evolutionary mechanisms behind multiple outbreaks of the host-specific coffee wilt pathogen Fusarium xylarioides.</title>
        <authorList>
            <person name="Peck D."/>
            <person name="Nowell R.W."/>
            <person name="Flood J."/>
            <person name="Ryan M.J."/>
            <person name="Barraclough T.G."/>
        </authorList>
    </citation>
    <scope>NUCLEOTIDE SEQUENCE</scope>
    <source>
        <strain evidence="2">IMI 127659i</strain>
    </source>
</reference>